<sequence>MNEDLYSLAMLKPDEVEEIREIEQRLSKKTGQSIALIAYQAEVANGAPD</sequence>
<dbReference type="EMBL" id="JASKHM010000003">
    <property type="protein sequence ID" value="MEQ4481964.1"/>
    <property type="molecule type" value="Genomic_DNA"/>
</dbReference>
<accession>A0ABV1KPG0</accession>
<comment type="caution">
    <text evidence="1">The sequence shown here is derived from an EMBL/GenBank/DDBJ whole genome shotgun (WGS) entry which is preliminary data.</text>
</comment>
<dbReference type="RefSeq" id="WP_232185356.1">
    <property type="nucleotide sequence ID" value="NZ_JAIOAP010000004.1"/>
</dbReference>
<proteinExistence type="predicted"/>
<keyword evidence="2" id="KW-1185">Reference proteome</keyword>
<protein>
    <submittedName>
        <fullName evidence="1">Uncharacterized protein</fullName>
    </submittedName>
</protein>
<gene>
    <name evidence="1" type="ORF">QJS35_06115</name>
</gene>
<evidence type="ECO:0000313" key="2">
    <source>
        <dbReference type="Proteomes" id="UP001493487"/>
    </source>
</evidence>
<dbReference type="Proteomes" id="UP001493487">
    <property type="component" value="Unassembled WGS sequence"/>
</dbReference>
<evidence type="ECO:0000313" key="1">
    <source>
        <dbReference type="EMBL" id="MEQ4481964.1"/>
    </source>
</evidence>
<name>A0ABV1KPG0_9BACL</name>
<organism evidence="1 2">
    <name type="scientific">Cohnella silvisoli</name>
    <dbReference type="NCBI Taxonomy" id="2873699"/>
    <lineage>
        <taxon>Bacteria</taxon>
        <taxon>Bacillati</taxon>
        <taxon>Bacillota</taxon>
        <taxon>Bacilli</taxon>
        <taxon>Bacillales</taxon>
        <taxon>Paenibacillaceae</taxon>
        <taxon>Cohnella</taxon>
    </lineage>
</organism>
<reference evidence="1 2" key="1">
    <citation type="journal article" date="2023" name="Genome Announc.">
        <title>Pan-Genome Analyses of the Genus Cohnella and Proposal of the Novel Species Cohnella silvisoli sp. nov., Isolated from Forest Soil.</title>
        <authorList>
            <person name="Wang C."/>
            <person name="Mao L."/>
            <person name="Bao G."/>
            <person name="Zhu H."/>
        </authorList>
    </citation>
    <scope>NUCLEOTIDE SEQUENCE [LARGE SCALE GENOMIC DNA]</scope>
    <source>
        <strain evidence="1 2">NL03-T5-1</strain>
    </source>
</reference>